<protein>
    <recommendedName>
        <fullName evidence="10">SHOCT domain-containing protein</fullName>
    </recommendedName>
</protein>
<comment type="subcellular location">
    <subcellularLocation>
        <location evidence="1">Membrane</location>
        <topology evidence="1">Multi-pass membrane protein</topology>
    </subcellularLocation>
</comment>
<sequence length="130" mass="15167">MKRNNYIAYALWFLGAFSWIAAMPIGGGLHRIYCGKFISGFAQIALFWLGSFTLWFLVGFLFWAIWGIWILLDIFFVGIWVEDLNAFASETEEDDYEGRLKKVDALFELYQKGAISKEEFEARKEILIRD</sequence>
<keyword evidence="9" id="KW-1185">Reference proteome</keyword>
<evidence type="ECO:0008006" key="10">
    <source>
        <dbReference type="Google" id="ProtNLM"/>
    </source>
</evidence>
<keyword evidence="2 5" id="KW-0812">Transmembrane</keyword>
<proteinExistence type="predicted"/>
<evidence type="ECO:0000256" key="5">
    <source>
        <dbReference type="SAM" id="Phobius"/>
    </source>
</evidence>
<reference evidence="8 9" key="1">
    <citation type="submission" date="2009-07" db="EMBL/GenBank/DDBJ databases">
        <authorList>
            <person name="Madupu R."/>
            <person name="Sebastian Y."/>
            <person name="Durkin A.S."/>
            <person name="Torralba M."/>
            <person name="Methe B."/>
            <person name="Sutton G.G."/>
            <person name="Strausberg R.L."/>
            <person name="Nelson K.E."/>
        </authorList>
    </citation>
    <scope>NUCLEOTIDE SEQUENCE [LARGE SCALE GENOMIC DNA]</scope>
    <source>
        <strain evidence="8 9">RM3268</strain>
    </source>
</reference>
<dbReference type="GO" id="GO:0016020">
    <property type="term" value="C:membrane"/>
    <property type="evidence" value="ECO:0007669"/>
    <property type="project" value="UniProtKB-SubCell"/>
</dbReference>
<evidence type="ECO:0000256" key="3">
    <source>
        <dbReference type="ARBA" id="ARBA00022989"/>
    </source>
</evidence>
<dbReference type="eggNOG" id="COG2314">
    <property type="taxonomic scope" value="Bacteria"/>
</dbReference>
<name>C8PKP7_9BACT</name>
<keyword evidence="3 5" id="KW-1133">Transmembrane helix</keyword>
<dbReference type="Proteomes" id="UP000005709">
    <property type="component" value="Unassembled WGS sequence"/>
</dbReference>
<keyword evidence="4 5" id="KW-0472">Membrane</keyword>
<evidence type="ECO:0000259" key="7">
    <source>
        <dbReference type="Pfam" id="PF09851"/>
    </source>
</evidence>
<evidence type="ECO:0000256" key="4">
    <source>
        <dbReference type="ARBA" id="ARBA00023136"/>
    </source>
</evidence>
<evidence type="ECO:0000313" key="8">
    <source>
        <dbReference type="EMBL" id="EEV16656.1"/>
    </source>
</evidence>
<evidence type="ECO:0000256" key="2">
    <source>
        <dbReference type="ARBA" id="ARBA00022692"/>
    </source>
</evidence>
<evidence type="ECO:0000313" key="9">
    <source>
        <dbReference type="Proteomes" id="UP000005709"/>
    </source>
</evidence>
<organism evidence="8 9">
    <name type="scientific">Campylobacter gracilis RM3268</name>
    <dbReference type="NCBI Taxonomy" id="553220"/>
    <lineage>
        <taxon>Bacteria</taxon>
        <taxon>Pseudomonadati</taxon>
        <taxon>Campylobacterota</taxon>
        <taxon>Epsilonproteobacteria</taxon>
        <taxon>Campylobacterales</taxon>
        <taxon>Campylobacteraceae</taxon>
        <taxon>Campylobacter</taxon>
    </lineage>
</organism>
<dbReference type="RefSeq" id="WP_005872930.1">
    <property type="nucleotide sequence ID" value="NZ_ACYG01000030.1"/>
</dbReference>
<feature type="transmembrane region" description="Helical" evidence="5">
    <location>
        <begin position="37"/>
        <end position="57"/>
    </location>
</feature>
<dbReference type="EMBL" id="ACYG01000030">
    <property type="protein sequence ID" value="EEV16656.1"/>
    <property type="molecule type" value="Genomic_DNA"/>
</dbReference>
<dbReference type="InterPro" id="IPR007829">
    <property type="entry name" value="TM2"/>
</dbReference>
<comment type="caution">
    <text evidence="8">The sequence shown here is derived from an EMBL/GenBank/DDBJ whole genome shotgun (WGS) entry which is preliminary data.</text>
</comment>
<feature type="transmembrane region" description="Helical" evidence="5">
    <location>
        <begin position="6"/>
        <end position="25"/>
    </location>
</feature>
<gene>
    <name evidence="8" type="ORF">CAMGR0001_0269</name>
</gene>
<evidence type="ECO:0000256" key="1">
    <source>
        <dbReference type="ARBA" id="ARBA00004141"/>
    </source>
</evidence>
<dbReference type="OrthoDB" id="2004788at2"/>
<dbReference type="Pfam" id="PF05154">
    <property type="entry name" value="TM2"/>
    <property type="match status" value="1"/>
</dbReference>
<feature type="domain" description="SHOCT" evidence="7">
    <location>
        <begin position="105"/>
        <end position="127"/>
    </location>
</feature>
<dbReference type="AlphaFoldDB" id="C8PKP7"/>
<feature type="domain" description="TM2" evidence="6">
    <location>
        <begin position="1"/>
        <end position="60"/>
    </location>
</feature>
<evidence type="ECO:0000259" key="6">
    <source>
        <dbReference type="Pfam" id="PF05154"/>
    </source>
</evidence>
<dbReference type="STRING" id="824.CGRAC_2184"/>
<dbReference type="Pfam" id="PF09851">
    <property type="entry name" value="SHOCT"/>
    <property type="match status" value="1"/>
</dbReference>
<accession>C8PKP7</accession>
<dbReference type="InterPro" id="IPR018649">
    <property type="entry name" value="SHOCT"/>
</dbReference>